<dbReference type="AlphaFoldDB" id="A0A485KC55"/>
<evidence type="ECO:0000313" key="1">
    <source>
        <dbReference type="EMBL" id="KAF0715290.1"/>
    </source>
</evidence>
<dbReference type="PANTHER" id="PTHR46586">
    <property type="entry name" value="ANKYRIN REPEAT-CONTAINING PROTEIN"/>
    <property type="match status" value="1"/>
</dbReference>
<protein>
    <submittedName>
        <fullName evidence="2">Aste57867_3458 protein</fullName>
    </submittedName>
</protein>
<dbReference type="EMBL" id="VJMH01000606">
    <property type="protein sequence ID" value="KAF0715290.1"/>
    <property type="molecule type" value="Genomic_DNA"/>
</dbReference>
<organism evidence="2 3">
    <name type="scientific">Aphanomyces stellatus</name>
    <dbReference type="NCBI Taxonomy" id="120398"/>
    <lineage>
        <taxon>Eukaryota</taxon>
        <taxon>Sar</taxon>
        <taxon>Stramenopiles</taxon>
        <taxon>Oomycota</taxon>
        <taxon>Saprolegniomycetes</taxon>
        <taxon>Saprolegniales</taxon>
        <taxon>Verrucalvaceae</taxon>
        <taxon>Aphanomyces</taxon>
    </lineage>
</organism>
<evidence type="ECO:0000313" key="2">
    <source>
        <dbReference type="EMBL" id="VFT80624.1"/>
    </source>
</evidence>
<reference evidence="1" key="2">
    <citation type="submission" date="2019-06" db="EMBL/GenBank/DDBJ databases">
        <title>Genomics analysis of Aphanomyces spp. identifies a new class of oomycete effector associated with host adaptation.</title>
        <authorList>
            <person name="Gaulin E."/>
        </authorList>
    </citation>
    <scope>NUCLEOTIDE SEQUENCE</scope>
    <source>
        <strain evidence="1">CBS 578.67</strain>
    </source>
</reference>
<reference evidence="2 3" key="1">
    <citation type="submission" date="2019-03" db="EMBL/GenBank/DDBJ databases">
        <authorList>
            <person name="Gaulin E."/>
            <person name="Dumas B."/>
        </authorList>
    </citation>
    <scope>NUCLEOTIDE SEQUENCE [LARGE SCALE GENOMIC DNA]</scope>
    <source>
        <strain evidence="2">CBS 568.67</strain>
    </source>
</reference>
<dbReference type="Gene3D" id="1.25.40.20">
    <property type="entry name" value="Ankyrin repeat-containing domain"/>
    <property type="match status" value="1"/>
</dbReference>
<dbReference type="PANTHER" id="PTHR46586:SF3">
    <property type="entry name" value="ANKYRIN REPEAT-CONTAINING PROTEIN"/>
    <property type="match status" value="1"/>
</dbReference>
<gene>
    <name evidence="2" type="primary">Aste57867_3458</name>
    <name evidence="1" type="ORF">As57867_003448</name>
    <name evidence="2" type="ORF">ASTE57867_3458</name>
</gene>
<dbReference type="InterPro" id="IPR052050">
    <property type="entry name" value="SecEffector_AnkRepeat"/>
</dbReference>
<keyword evidence="3" id="KW-1185">Reference proteome</keyword>
<evidence type="ECO:0000313" key="3">
    <source>
        <dbReference type="Proteomes" id="UP000332933"/>
    </source>
</evidence>
<dbReference type="Proteomes" id="UP000332933">
    <property type="component" value="Unassembled WGS sequence"/>
</dbReference>
<proteinExistence type="predicted"/>
<accession>A0A485KC55</accession>
<dbReference type="InterPro" id="IPR036770">
    <property type="entry name" value="Ankyrin_rpt-contain_sf"/>
</dbReference>
<sequence>MLPTTTASILCSPDVLHLVCQYQSGMHEDILPFRGIYFPFNLQFDLHLNWGMQESPMSLFQTMADTFDGMIPPWLSMYSIDRLGLLFDGRLEHLREPILLWAAYVGRLDVLVWADTHYGLGACSENLLVAAVGQTNIITYLHSIGYRTKSGFATQLAAIHGHLLSLTCLLSEFQVPDNWLNVDTAQRFSYRGHRHILEYLVPRLTRNPPLLCEAMMYVATYSDLEIAKWLHSVLVCLHPKVSTYDHGLINAVYSASQKGSLDVVQWLLQISDVDNTELTYVQTVCLNLATGARQRDVVDWIVPRVSPTTILHAYLLYDMDGSMLSAVVDPNIDIEGQLVSRYARNWSFEKTQIVFDTLALLKQPSSIRTVILKQCLFEVITHTQLETIPYYVKRLTADEVREILYKDRAMHVALYRHGGDAMLDVLEALDIHFSNDEMDDQMYTILRQTSNKKRVPMWLQQVDDQLESFMDRIAHWFLKRRGGRVAVLGRLLVRLAHGKKTIVQFNTLFRAWSPLVNEAERIRVFKACLEHTSNADMLRCFDTLVPSNPAFFVPCGKATTSLHSKLGCDRCSSDYSR</sequence>
<dbReference type="SUPFAM" id="SSF48403">
    <property type="entry name" value="Ankyrin repeat"/>
    <property type="match status" value="1"/>
</dbReference>
<name>A0A485KC55_9STRA</name>
<dbReference type="EMBL" id="CAADRA010000606">
    <property type="protein sequence ID" value="VFT80624.1"/>
    <property type="molecule type" value="Genomic_DNA"/>
</dbReference>